<dbReference type="GO" id="GO:0005794">
    <property type="term" value="C:Golgi apparatus"/>
    <property type="evidence" value="ECO:0007669"/>
    <property type="project" value="UniProtKB-SubCell"/>
</dbReference>
<feature type="region of interest" description="Disordered" evidence="17">
    <location>
        <begin position="96"/>
        <end position="126"/>
    </location>
</feature>
<evidence type="ECO:0000256" key="5">
    <source>
        <dbReference type="ARBA" id="ARBA00008535"/>
    </source>
</evidence>
<dbReference type="InterPro" id="IPR006703">
    <property type="entry name" value="G_AIG1"/>
</dbReference>
<evidence type="ECO:0000256" key="13">
    <source>
        <dbReference type="ARBA" id="ARBA00056809"/>
    </source>
</evidence>
<evidence type="ECO:0000313" key="19">
    <source>
        <dbReference type="EMBL" id="KAL2086187.1"/>
    </source>
</evidence>
<feature type="domain" description="AIG1-type G" evidence="18">
    <location>
        <begin position="168"/>
        <end position="364"/>
    </location>
</feature>
<dbReference type="InterPro" id="IPR045058">
    <property type="entry name" value="GIMA/IAN/Toc"/>
</dbReference>
<dbReference type="PANTHER" id="PTHR10903">
    <property type="entry name" value="GTPASE, IMAP FAMILY MEMBER-RELATED"/>
    <property type="match status" value="1"/>
</dbReference>
<keyword evidence="20" id="KW-1185">Reference proteome</keyword>
<dbReference type="AlphaFoldDB" id="A0ABD1JGL2"/>
<feature type="region of interest" description="Disordered" evidence="17">
    <location>
        <begin position="1"/>
        <end position="79"/>
    </location>
</feature>
<comment type="subcellular location">
    <subcellularLocation>
        <location evidence="3">Cytoplasm</location>
        <location evidence="3">Cytosol</location>
    </subcellularLocation>
    <subcellularLocation>
        <location evidence="2">Endoplasmic reticulum</location>
    </subcellularLocation>
    <subcellularLocation>
        <location evidence="4">Golgi apparatus</location>
    </subcellularLocation>
    <subcellularLocation>
        <location evidence="1">Mitochondrion</location>
    </subcellularLocation>
</comment>
<feature type="compositionally biased region" description="Polar residues" evidence="17">
    <location>
        <begin position="1"/>
        <end position="12"/>
    </location>
</feature>
<evidence type="ECO:0000256" key="17">
    <source>
        <dbReference type="SAM" id="MobiDB-lite"/>
    </source>
</evidence>
<keyword evidence="11" id="KW-0496">Mitochondrion</keyword>
<protein>
    <recommendedName>
        <fullName evidence="14">GTPase IMAP family member 8</fullName>
    </recommendedName>
    <alternativeName>
        <fullName evidence="15">Immune-associated nucleotide-binding protein 9</fullName>
    </alternativeName>
</protein>
<evidence type="ECO:0000256" key="4">
    <source>
        <dbReference type="ARBA" id="ARBA00004555"/>
    </source>
</evidence>
<keyword evidence="16" id="KW-0175">Coiled coil</keyword>
<feature type="compositionally biased region" description="Basic and acidic residues" evidence="17">
    <location>
        <begin position="66"/>
        <end position="79"/>
    </location>
</feature>
<comment type="similarity">
    <text evidence="5">Belongs to the TRAFAC class TrmE-Era-EngA-EngB-Septin-like GTPase superfamily. AIG1/Toc34/Toc159-like paraseptin GTPase family. IAN subfamily.</text>
</comment>
<dbReference type="EMBL" id="JBHFQA010000015">
    <property type="protein sequence ID" value="KAL2086187.1"/>
    <property type="molecule type" value="Genomic_DNA"/>
</dbReference>
<dbReference type="Gene3D" id="3.40.50.300">
    <property type="entry name" value="P-loop containing nucleotide triphosphate hydrolases"/>
    <property type="match status" value="1"/>
</dbReference>
<keyword evidence="12" id="KW-0342">GTP-binding</keyword>
<gene>
    <name evidence="19" type="ORF">ACEWY4_017246</name>
</gene>
<evidence type="ECO:0000256" key="8">
    <source>
        <dbReference type="ARBA" id="ARBA00022741"/>
    </source>
</evidence>
<evidence type="ECO:0000256" key="1">
    <source>
        <dbReference type="ARBA" id="ARBA00004173"/>
    </source>
</evidence>
<dbReference type="GO" id="GO:0005829">
    <property type="term" value="C:cytosol"/>
    <property type="evidence" value="ECO:0007669"/>
    <property type="project" value="UniProtKB-SubCell"/>
</dbReference>
<evidence type="ECO:0000313" key="20">
    <source>
        <dbReference type="Proteomes" id="UP001591681"/>
    </source>
</evidence>
<evidence type="ECO:0000256" key="9">
    <source>
        <dbReference type="ARBA" id="ARBA00022824"/>
    </source>
</evidence>
<keyword evidence="6" id="KW-0963">Cytoplasm</keyword>
<dbReference type="PROSITE" id="PS51720">
    <property type="entry name" value="G_AIG1"/>
    <property type="match status" value="1"/>
</dbReference>
<keyword evidence="8" id="KW-0547">Nucleotide-binding</keyword>
<evidence type="ECO:0000256" key="12">
    <source>
        <dbReference type="ARBA" id="ARBA00023134"/>
    </source>
</evidence>
<evidence type="ECO:0000256" key="11">
    <source>
        <dbReference type="ARBA" id="ARBA00023128"/>
    </source>
</evidence>
<dbReference type="InterPro" id="IPR027417">
    <property type="entry name" value="P-loop_NTPase"/>
</dbReference>
<keyword evidence="9" id="KW-0256">Endoplasmic reticulum</keyword>
<dbReference type="SUPFAM" id="SSF52540">
    <property type="entry name" value="P-loop containing nucleoside triphosphate hydrolases"/>
    <property type="match status" value="1"/>
</dbReference>
<name>A0ABD1JGL2_9TELE</name>
<comment type="caution">
    <text evidence="19">The sequence shown here is derived from an EMBL/GenBank/DDBJ whole genome shotgun (WGS) entry which is preliminary data.</text>
</comment>
<dbReference type="FunFam" id="3.40.50.300:FF:000536">
    <property type="entry name" value="GTPase IMAP family member 8"/>
    <property type="match status" value="1"/>
</dbReference>
<feature type="coiled-coil region" evidence="16">
    <location>
        <begin position="357"/>
        <end position="454"/>
    </location>
</feature>
<accession>A0ABD1JGL2</accession>
<feature type="compositionally biased region" description="Polar residues" evidence="17">
    <location>
        <begin position="54"/>
        <end position="65"/>
    </location>
</feature>
<evidence type="ECO:0000256" key="2">
    <source>
        <dbReference type="ARBA" id="ARBA00004240"/>
    </source>
</evidence>
<dbReference type="Pfam" id="PF04548">
    <property type="entry name" value="AIG1"/>
    <property type="match status" value="1"/>
</dbReference>
<comment type="function">
    <text evidence="13">Exerts an anti-apoptotic effect in the immune system and is involved in responses to infections.</text>
</comment>
<organism evidence="19 20">
    <name type="scientific">Coilia grayii</name>
    <name type="common">Gray's grenadier anchovy</name>
    <dbReference type="NCBI Taxonomy" id="363190"/>
    <lineage>
        <taxon>Eukaryota</taxon>
        <taxon>Metazoa</taxon>
        <taxon>Chordata</taxon>
        <taxon>Craniata</taxon>
        <taxon>Vertebrata</taxon>
        <taxon>Euteleostomi</taxon>
        <taxon>Actinopterygii</taxon>
        <taxon>Neopterygii</taxon>
        <taxon>Teleostei</taxon>
        <taxon>Clupei</taxon>
        <taxon>Clupeiformes</taxon>
        <taxon>Clupeoidei</taxon>
        <taxon>Engraulidae</taxon>
        <taxon>Coilinae</taxon>
        <taxon>Coilia</taxon>
    </lineage>
</organism>
<keyword evidence="7" id="KW-0677">Repeat</keyword>
<evidence type="ECO:0000256" key="10">
    <source>
        <dbReference type="ARBA" id="ARBA00023034"/>
    </source>
</evidence>
<reference evidence="19 20" key="1">
    <citation type="submission" date="2024-09" db="EMBL/GenBank/DDBJ databases">
        <title>A chromosome-level genome assembly of Gray's grenadier anchovy, Coilia grayii.</title>
        <authorList>
            <person name="Fu Z."/>
        </authorList>
    </citation>
    <scope>NUCLEOTIDE SEQUENCE [LARGE SCALE GENOMIC DNA]</scope>
    <source>
        <strain evidence="19">G4</strain>
        <tissue evidence="19">Muscle</tissue>
    </source>
</reference>
<evidence type="ECO:0000259" key="18">
    <source>
        <dbReference type="PROSITE" id="PS51720"/>
    </source>
</evidence>
<keyword evidence="10" id="KW-0333">Golgi apparatus</keyword>
<evidence type="ECO:0000256" key="16">
    <source>
        <dbReference type="SAM" id="Coils"/>
    </source>
</evidence>
<evidence type="ECO:0000256" key="7">
    <source>
        <dbReference type="ARBA" id="ARBA00022737"/>
    </source>
</evidence>
<dbReference type="GO" id="GO:0005783">
    <property type="term" value="C:endoplasmic reticulum"/>
    <property type="evidence" value="ECO:0007669"/>
    <property type="project" value="UniProtKB-SubCell"/>
</dbReference>
<evidence type="ECO:0000256" key="6">
    <source>
        <dbReference type="ARBA" id="ARBA00022490"/>
    </source>
</evidence>
<dbReference type="GO" id="GO:0005739">
    <property type="term" value="C:mitochondrion"/>
    <property type="evidence" value="ECO:0007669"/>
    <property type="project" value="UniProtKB-SubCell"/>
</dbReference>
<proteinExistence type="inferred from homology"/>
<evidence type="ECO:0000256" key="15">
    <source>
        <dbReference type="ARBA" id="ARBA00077278"/>
    </source>
</evidence>
<evidence type="ECO:0000256" key="3">
    <source>
        <dbReference type="ARBA" id="ARBA00004514"/>
    </source>
</evidence>
<evidence type="ECO:0000256" key="14">
    <source>
        <dbReference type="ARBA" id="ARBA00073539"/>
    </source>
</evidence>
<sequence>MEKGLNENTAVQHPSACAHSDLTDKSSDAHSSTNSDEGDSAVWSEASIDRPINFSKSRPSSLTQTHETDTRESHSDGMPDKISICTAWLKESPPDYCKDSDSESIGQSAVKHGVDKSPVKHQRNKTKDKAHVPGFWRETALDILAAVLVLCSVLAFSLYQMSNDPVALPELRVMLLGKPGAGKSASGNTILGREAFKAEVSAGPVTKHCETGNSFVGGNNITVIDTPGFMNVGLDSWKEGVDTYLHSPDHSPLVFLLVIPVGTFTENNDVVKHIRETLGEKALKFTTVLFTRGDQLDGKSIEMFLNESVDLKDIIGSVGGGYHVFNNKLPTDHSQVETLIQNIERLLWKNSIYSYANEIEREKFKKQQEILKVLQEKMRKEQEIFRVQQEKMRKEEEMSKVQQEKIREECEMFKAHLEKMREERVIFKAYLKMKMREEKDMSKVQNRKMSEEQEIFKPQQEKMRKEQEMFKAQQEKWMEEKRLREEMKRLVDEVNRRHDMLKDNQALTMKRIQKMKDLPDGQDSRAFSLVFGTSIPNLFH</sequence>
<dbReference type="GO" id="GO:0005525">
    <property type="term" value="F:GTP binding"/>
    <property type="evidence" value="ECO:0007669"/>
    <property type="project" value="UniProtKB-KW"/>
</dbReference>
<dbReference type="Proteomes" id="UP001591681">
    <property type="component" value="Unassembled WGS sequence"/>
</dbReference>
<dbReference type="PANTHER" id="PTHR10903:SF188">
    <property type="entry name" value="GTPASE IMAP FAMILY MEMBER 2-LIKE-RELATED"/>
    <property type="match status" value="1"/>
</dbReference>